<evidence type="ECO:0008006" key="7">
    <source>
        <dbReference type="Google" id="ProtNLM"/>
    </source>
</evidence>
<dbReference type="SFLD" id="SFLDG00358">
    <property type="entry name" value="Main_(cytGST)"/>
    <property type="match status" value="1"/>
</dbReference>
<evidence type="ECO:0000313" key="6">
    <source>
        <dbReference type="Proteomes" id="UP000215305"/>
    </source>
</evidence>
<sequence length="196" mass="22455">MNPIILYGHRAGPNPRKVAMPAFERINPNGRVPAIEDSNTGITLWESGAIIEYLVERYDPSLTISFPPGSAESHHARQWLYFQSSGQGRYFGQAVWFRVHHPERIPSAVNRYVNEIRRVVGVLDRALEGRQYLVGGRLSYADISFVTWMEVVPWASDNGIELEREFPNVYAWLTRVKLRPGVRKILDLAIDLPKRK</sequence>
<dbReference type="GeneID" id="38123461"/>
<evidence type="ECO:0000259" key="4">
    <source>
        <dbReference type="PROSITE" id="PS50405"/>
    </source>
</evidence>
<feature type="domain" description="GST N-terminal" evidence="3">
    <location>
        <begin position="1"/>
        <end position="62"/>
    </location>
</feature>
<gene>
    <name evidence="5" type="ORF">CDV56_101487</name>
</gene>
<feature type="domain" description="GST C-terminal" evidence="4">
    <location>
        <begin position="69"/>
        <end position="196"/>
    </location>
</feature>
<dbReference type="PROSITE" id="PS50405">
    <property type="entry name" value="GST_CTER"/>
    <property type="match status" value="1"/>
</dbReference>
<protein>
    <recommendedName>
        <fullName evidence="7">Glutathione S-transferase 2</fullName>
    </recommendedName>
</protein>
<dbReference type="RefSeq" id="XP_026609776.1">
    <property type="nucleotide sequence ID" value="XM_026755106.1"/>
</dbReference>
<keyword evidence="6" id="KW-1185">Reference proteome</keyword>
<dbReference type="Pfam" id="PF02798">
    <property type="entry name" value="GST_N"/>
    <property type="match status" value="1"/>
</dbReference>
<name>A0A397FXC2_ASPTH</name>
<dbReference type="Pfam" id="PF00043">
    <property type="entry name" value="GST_C"/>
    <property type="match status" value="1"/>
</dbReference>
<dbReference type="SFLD" id="SFLDS00019">
    <property type="entry name" value="Glutathione_Transferase_(cytos"/>
    <property type="match status" value="1"/>
</dbReference>
<dbReference type="Proteomes" id="UP000215305">
    <property type="component" value="Unassembled WGS sequence"/>
</dbReference>
<dbReference type="VEuPathDB" id="FungiDB:CDV56_101487"/>
<dbReference type="Gene3D" id="1.20.1050.130">
    <property type="match status" value="1"/>
</dbReference>
<dbReference type="SUPFAM" id="SSF47616">
    <property type="entry name" value="GST C-terminal domain-like"/>
    <property type="match status" value="1"/>
</dbReference>
<dbReference type="PANTHER" id="PTHR44051:SF3">
    <property type="entry name" value="TRANSCRIPTIONAL REGULATOR URE2"/>
    <property type="match status" value="1"/>
</dbReference>
<dbReference type="InterPro" id="IPR036282">
    <property type="entry name" value="Glutathione-S-Trfase_C_sf"/>
</dbReference>
<dbReference type="InterPro" id="IPR004046">
    <property type="entry name" value="GST_C"/>
</dbReference>
<dbReference type="OrthoDB" id="422574at2759"/>
<dbReference type="InterPro" id="IPR036249">
    <property type="entry name" value="Thioredoxin-like_sf"/>
</dbReference>
<comment type="caution">
    <text evidence="5">The sequence shown here is derived from an EMBL/GenBank/DDBJ whole genome shotgun (WGS) entry which is preliminary data.</text>
</comment>
<dbReference type="InterPro" id="IPR040079">
    <property type="entry name" value="Glutathione_S-Trfase"/>
</dbReference>
<dbReference type="PANTHER" id="PTHR44051">
    <property type="entry name" value="GLUTATHIONE S-TRANSFERASE-RELATED"/>
    <property type="match status" value="1"/>
</dbReference>
<accession>A0A397FXC2</accession>
<organism evidence="5 6">
    <name type="scientific">Aspergillus thermomutatus</name>
    <name type="common">Neosartorya pseudofischeri</name>
    <dbReference type="NCBI Taxonomy" id="41047"/>
    <lineage>
        <taxon>Eukaryota</taxon>
        <taxon>Fungi</taxon>
        <taxon>Dikarya</taxon>
        <taxon>Ascomycota</taxon>
        <taxon>Pezizomycotina</taxon>
        <taxon>Eurotiomycetes</taxon>
        <taxon>Eurotiomycetidae</taxon>
        <taxon>Eurotiales</taxon>
        <taxon>Aspergillaceae</taxon>
        <taxon>Aspergillus</taxon>
        <taxon>Aspergillus subgen. Fumigati</taxon>
    </lineage>
</organism>
<dbReference type="InterPro" id="IPR004045">
    <property type="entry name" value="Glutathione_S-Trfase_N"/>
</dbReference>
<evidence type="ECO:0000313" key="5">
    <source>
        <dbReference type="EMBL" id="RHZ43422.1"/>
    </source>
</evidence>
<evidence type="ECO:0000259" key="3">
    <source>
        <dbReference type="PROSITE" id="PS50404"/>
    </source>
</evidence>
<dbReference type="EMBL" id="NKHU02000421">
    <property type="protein sequence ID" value="RHZ43422.1"/>
    <property type="molecule type" value="Genomic_DNA"/>
</dbReference>
<comment type="similarity">
    <text evidence="1 2">Belongs to the GST superfamily.</text>
</comment>
<dbReference type="STRING" id="41047.A0A397FXC2"/>
<dbReference type="InterPro" id="IPR010987">
    <property type="entry name" value="Glutathione-S-Trfase_C-like"/>
</dbReference>
<reference evidence="5" key="1">
    <citation type="submission" date="2018-08" db="EMBL/GenBank/DDBJ databases">
        <title>Draft genome sequence of azole-resistant Aspergillus thermomutatus (Neosartorya pseudofischeri) strain HMR AF 39, isolated from a human nasal aspirate.</title>
        <authorList>
            <person name="Parent-Michaud M."/>
            <person name="Dufresne P.J."/>
            <person name="Fournier E."/>
            <person name="Martineau C."/>
            <person name="Moreira S."/>
            <person name="Perkins V."/>
            <person name="De Repentigny L."/>
            <person name="Dufresne S.F."/>
        </authorList>
    </citation>
    <scope>NUCLEOTIDE SEQUENCE [LARGE SCALE GENOMIC DNA]</scope>
    <source>
        <strain evidence="5">HMR AF 39</strain>
    </source>
</reference>
<evidence type="ECO:0000256" key="1">
    <source>
        <dbReference type="ARBA" id="ARBA00007409"/>
    </source>
</evidence>
<proteinExistence type="inferred from homology"/>
<dbReference type="SUPFAM" id="SSF52833">
    <property type="entry name" value="Thioredoxin-like"/>
    <property type="match status" value="1"/>
</dbReference>
<dbReference type="AlphaFoldDB" id="A0A397FXC2"/>
<dbReference type="PROSITE" id="PS50404">
    <property type="entry name" value="GST_NTER"/>
    <property type="match status" value="1"/>
</dbReference>
<evidence type="ECO:0000256" key="2">
    <source>
        <dbReference type="RuleBase" id="RU003494"/>
    </source>
</evidence>